<evidence type="ECO:0000313" key="2">
    <source>
        <dbReference type="Proteomes" id="UP000559256"/>
    </source>
</evidence>
<dbReference type="OrthoDB" id="2932723at2759"/>
<protein>
    <submittedName>
        <fullName evidence="1">Uncharacterized protein</fullName>
    </submittedName>
</protein>
<reference evidence="1 2" key="1">
    <citation type="journal article" date="2020" name="ISME J.">
        <title>Uncovering the hidden diversity of litter-decomposition mechanisms in mushroom-forming fungi.</title>
        <authorList>
            <person name="Floudas D."/>
            <person name="Bentzer J."/>
            <person name="Ahren D."/>
            <person name="Johansson T."/>
            <person name="Persson P."/>
            <person name="Tunlid A."/>
        </authorList>
    </citation>
    <scope>NUCLEOTIDE SEQUENCE [LARGE SCALE GENOMIC DNA]</scope>
    <source>
        <strain evidence="1 2">CBS 291.85</strain>
    </source>
</reference>
<keyword evidence="2" id="KW-1185">Reference proteome</keyword>
<dbReference type="AlphaFoldDB" id="A0A8H5FCA6"/>
<dbReference type="EMBL" id="JAACJM010000318">
    <property type="protein sequence ID" value="KAF5331780.1"/>
    <property type="molecule type" value="Genomic_DNA"/>
</dbReference>
<name>A0A8H5FCA6_9AGAR</name>
<proteinExistence type="predicted"/>
<accession>A0A8H5FCA6</accession>
<dbReference type="Proteomes" id="UP000559256">
    <property type="component" value="Unassembled WGS sequence"/>
</dbReference>
<comment type="caution">
    <text evidence="1">The sequence shown here is derived from an EMBL/GenBank/DDBJ whole genome shotgun (WGS) entry which is preliminary data.</text>
</comment>
<gene>
    <name evidence="1" type="ORF">D9758_018094</name>
</gene>
<sequence>MSKVAFRPVPYVWGFTLSEDQLPILARKLASQELLDRYKDRWHTILLETMRRKNRRQTFVWYPRHPETGLPFYLWVHFVVPSWTGRFPTVTPSETEAISYLRSYGLGNFGRVGSGYARWPKGISTPEWFEAALFEIIEKQGETAVSLARRIRWDP</sequence>
<organism evidence="1 2">
    <name type="scientific">Tetrapyrgos nigripes</name>
    <dbReference type="NCBI Taxonomy" id="182062"/>
    <lineage>
        <taxon>Eukaryota</taxon>
        <taxon>Fungi</taxon>
        <taxon>Dikarya</taxon>
        <taxon>Basidiomycota</taxon>
        <taxon>Agaricomycotina</taxon>
        <taxon>Agaricomycetes</taxon>
        <taxon>Agaricomycetidae</taxon>
        <taxon>Agaricales</taxon>
        <taxon>Marasmiineae</taxon>
        <taxon>Marasmiaceae</taxon>
        <taxon>Tetrapyrgos</taxon>
    </lineage>
</organism>
<evidence type="ECO:0000313" key="1">
    <source>
        <dbReference type="EMBL" id="KAF5331780.1"/>
    </source>
</evidence>